<evidence type="ECO:0000313" key="3">
    <source>
        <dbReference type="Proteomes" id="UP000314294"/>
    </source>
</evidence>
<dbReference type="EMBL" id="SRLO01026679">
    <property type="protein sequence ID" value="TNN21651.1"/>
    <property type="molecule type" value="Genomic_DNA"/>
</dbReference>
<comment type="caution">
    <text evidence="2">The sequence shown here is derived from an EMBL/GenBank/DDBJ whole genome shotgun (WGS) entry which is preliminary data.</text>
</comment>
<feature type="region of interest" description="Disordered" evidence="1">
    <location>
        <begin position="28"/>
        <end position="52"/>
    </location>
</feature>
<feature type="compositionally biased region" description="Low complexity" evidence="1">
    <location>
        <begin position="28"/>
        <end position="40"/>
    </location>
</feature>
<organism evidence="2 3">
    <name type="scientific">Liparis tanakae</name>
    <name type="common">Tanaka's snailfish</name>
    <dbReference type="NCBI Taxonomy" id="230148"/>
    <lineage>
        <taxon>Eukaryota</taxon>
        <taxon>Metazoa</taxon>
        <taxon>Chordata</taxon>
        <taxon>Craniata</taxon>
        <taxon>Vertebrata</taxon>
        <taxon>Euteleostomi</taxon>
        <taxon>Actinopterygii</taxon>
        <taxon>Neopterygii</taxon>
        <taxon>Teleostei</taxon>
        <taxon>Neoteleostei</taxon>
        <taxon>Acanthomorphata</taxon>
        <taxon>Eupercaria</taxon>
        <taxon>Perciformes</taxon>
        <taxon>Cottioidei</taxon>
        <taxon>Cottales</taxon>
        <taxon>Liparidae</taxon>
        <taxon>Liparis</taxon>
    </lineage>
</organism>
<evidence type="ECO:0000256" key="1">
    <source>
        <dbReference type="SAM" id="MobiDB-lite"/>
    </source>
</evidence>
<dbReference type="AlphaFoldDB" id="A0A4Z2DYL8"/>
<accession>A0A4Z2DYL8</accession>
<gene>
    <name evidence="2" type="ORF">EYF80_068237</name>
</gene>
<proteinExistence type="predicted"/>
<protein>
    <submittedName>
        <fullName evidence="2">Uncharacterized protein</fullName>
    </submittedName>
</protein>
<sequence length="52" mass="5817">MRPSTAPCSWSNSCSLCRRPWWSLLQASTDTTDSRASTTTGPRTKRARVSTR</sequence>
<dbReference type="Proteomes" id="UP000314294">
    <property type="component" value="Unassembled WGS sequence"/>
</dbReference>
<name>A0A4Z2DYL8_9TELE</name>
<reference evidence="2 3" key="1">
    <citation type="submission" date="2019-03" db="EMBL/GenBank/DDBJ databases">
        <title>First draft genome of Liparis tanakae, snailfish: a comprehensive survey of snailfish specific genes.</title>
        <authorList>
            <person name="Kim W."/>
            <person name="Song I."/>
            <person name="Jeong J.-H."/>
            <person name="Kim D."/>
            <person name="Kim S."/>
            <person name="Ryu S."/>
            <person name="Song J.Y."/>
            <person name="Lee S.K."/>
        </authorList>
    </citation>
    <scope>NUCLEOTIDE SEQUENCE [LARGE SCALE GENOMIC DNA]</scope>
    <source>
        <tissue evidence="2">Muscle</tissue>
    </source>
</reference>
<feature type="compositionally biased region" description="Basic residues" evidence="1">
    <location>
        <begin position="43"/>
        <end position="52"/>
    </location>
</feature>
<evidence type="ECO:0000313" key="2">
    <source>
        <dbReference type="EMBL" id="TNN21651.1"/>
    </source>
</evidence>
<keyword evidence="3" id="KW-1185">Reference proteome</keyword>